<dbReference type="PANTHER" id="PTHR31407:SF38">
    <property type="entry name" value="PSBP DOMAIN-CONTAINING PROTEIN 4, CHLOROPLASTIC"/>
    <property type="match status" value="1"/>
</dbReference>
<dbReference type="Pfam" id="PF01789">
    <property type="entry name" value="PsbP"/>
    <property type="match status" value="1"/>
</dbReference>
<evidence type="ECO:0000313" key="2">
    <source>
        <dbReference type="EMBL" id="JAT76595.1"/>
    </source>
</evidence>
<name>A0A1D2ACE0_AUXPR</name>
<organism evidence="2">
    <name type="scientific">Auxenochlorella protothecoides</name>
    <name type="common">Green microalga</name>
    <name type="synonym">Chlorella protothecoides</name>
    <dbReference type="NCBI Taxonomy" id="3075"/>
    <lineage>
        <taxon>Eukaryota</taxon>
        <taxon>Viridiplantae</taxon>
        <taxon>Chlorophyta</taxon>
        <taxon>core chlorophytes</taxon>
        <taxon>Trebouxiophyceae</taxon>
        <taxon>Chlorellales</taxon>
        <taxon>Chlorellaceae</taxon>
        <taxon>Auxenochlorella</taxon>
    </lineage>
</organism>
<dbReference type="GO" id="GO:0015979">
    <property type="term" value="P:photosynthesis"/>
    <property type="evidence" value="ECO:0007669"/>
    <property type="project" value="InterPro"/>
</dbReference>
<dbReference type="InterPro" id="IPR002683">
    <property type="entry name" value="PsbP_C"/>
</dbReference>
<dbReference type="GO" id="GO:0009654">
    <property type="term" value="C:photosystem II oxygen evolving complex"/>
    <property type="evidence" value="ECO:0007669"/>
    <property type="project" value="InterPro"/>
</dbReference>
<gene>
    <name evidence="2" type="ORF">g.13662</name>
</gene>
<dbReference type="InterPro" id="IPR016123">
    <property type="entry name" value="Mog1/PsbP_a/b/a-sand"/>
</dbReference>
<dbReference type="GO" id="GO:0019898">
    <property type="term" value="C:extrinsic component of membrane"/>
    <property type="evidence" value="ECO:0007669"/>
    <property type="project" value="InterPro"/>
</dbReference>
<proteinExistence type="predicted"/>
<dbReference type="GO" id="GO:0005509">
    <property type="term" value="F:calcium ion binding"/>
    <property type="evidence" value="ECO:0007669"/>
    <property type="project" value="InterPro"/>
</dbReference>
<dbReference type="Gene3D" id="3.40.1000.10">
    <property type="entry name" value="Mog1/PsbP, alpha/beta/alpha sandwich"/>
    <property type="match status" value="1"/>
</dbReference>
<sequence length="313" mass="33583">MLSISGRMRTAGAPAMASRAVVWRRALHVCCAHPGPLDRNRPATPAPMSEGLRMDRRRVMTSLGLSTGLLTGLPNDAGAVQGSIAGRLPGAGEPDDEGFLHYTRPEGKSGECMAHLSRETLLALLAHTTGCHDPCPRAWCTPTSTPPHPPPGGHGVGWSEMPRYSLVIPSGWEEQPVSIADLGGTEIDMRYSSPDEGALSVVVAPILRFLDVGFNANVTLSDIGSPEKVLTGFAPEITGSPISEEDVIRAATETKDGIPYYQWDVKPHVLVSATAVGNRVFLLTITANGRQWRRAAPRLRRMQQSFYVPPLAA</sequence>
<dbReference type="AlphaFoldDB" id="A0A1D2ACE0"/>
<dbReference type="SUPFAM" id="SSF55724">
    <property type="entry name" value="Mog1p/PsbP-like"/>
    <property type="match status" value="1"/>
</dbReference>
<feature type="domain" description="PsbP C-terminal" evidence="1">
    <location>
        <begin position="163"/>
        <end position="308"/>
    </location>
</feature>
<dbReference type="PANTHER" id="PTHR31407">
    <property type="match status" value="1"/>
</dbReference>
<protein>
    <recommendedName>
        <fullName evidence="1">PsbP C-terminal domain-containing protein</fullName>
    </recommendedName>
</protein>
<evidence type="ECO:0000259" key="1">
    <source>
        <dbReference type="Pfam" id="PF01789"/>
    </source>
</evidence>
<accession>A0A1D2ACE0</accession>
<reference evidence="2" key="1">
    <citation type="submission" date="2015-08" db="EMBL/GenBank/DDBJ databases">
        <authorList>
            <person name="Babu N.S."/>
            <person name="Beckwith C.J."/>
            <person name="Beseler K.G."/>
            <person name="Brison A."/>
            <person name="Carone J.V."/>
            <person name="Caskin T.P."/>
            <person name="Diamond M."/>
            <person name="Durham M.E."/>
            <person name="Foxe J.M."/>
            <person name="Go M."/>
            <person name="Henderson B.A."/>
            <person name="Jones I.B."/>
            <person name="McGettigan J.A."/>
            <person name="Micheletti S.J."/>
            <person name="Nasrallah M.E."/>
            <person name="Ortiz D."/>
            <person name="Piller C.R."/>
            <person name="Privatt S.R."/>
            <person name="Schneider S.L."/>
            <person name="Sharp S."/>
            <person name="Smith T.C."/>
            <person name="Stanton J.D."/>
            <person name="Ullery H.E."/>
            <person name="Wilson R.J."/>
            <person name="Serrano M.G."/>
            <person name="Buck G."/>
            <person name="Lee V."/>
            <person name="Wang Y."/>
            <person name="Carvalho R."/>
            <person name="Voegtly L."/>
            <person name="Shi R."/>
            <person name="Duckworth R."/>
            <person name="Johnson A."/>
            <person name="Loviza R."/>
            <person name="Walstead R."/>
            <person name="Shah Z."/>
            <person name="Kiflezghi M."/>
            <person name="Wade K."/>
            <person name="Ball S.L."/>
            <person name="Bradley K.W."/>
            <person name="Asai D.J."/>
            <person name="Bowman C.A."/>
            <person name="Russell D.A."/>
            <person name="Pope W.H."/>
            <person name="Jacobs-Sera D."/>
            <person name="Hendrix R.W."/>
            <person name="Hatfull G.F."/>
        </authorList>
    </citation>
    <scope>NUCLEOTIDE SEQUENCE</scope>
</reference>
<dbReference type="EMBL" id="GDKF01002027">
    <property type="protein sequence ID" value="JAT76595.1"/>
    <property type="molecule type" value="Transcribed_RNA"/>
</dbReference>